<dbReference type="GO" id="GO:0016853">
    <property type="term" value="F:isomerase activity"/>
    <property type="evidence" value="ECO:0007669"/>
    <property type="project" value="UniProtKB-KW"/>
</dbReference>
<organism evidence="1 2">
    <name type="scientific">Streptomyces yokosukanensis</name>
    <dbReference type="NCBI Taxonomy" id="67386"/>
    <lineage>
        <taxon>Bacteria</taxon>
        <taxon>Bacillati</taxon>
        <taxon>Actinomycetota</taxon>
        <taxon>Actinomycetes</taxon>
        <taxon>Kitasatosporales</taxon>
        <taxon>Streptomycetaceae</taxon>
        <taxon>Streptomyces</taxon>
    </lineage>
</organism>
<dbReference type="EMBL" id="LMWN01000008">
    <property type="protein sequence ID" value="KUN08572.1"/>
    <property type="molecule type" value="Genomic_DNA"/>
</dbReference>
<dbReference type="SUPFAM" id="SSF56731">
    <property type="entry name" value="DNA primase core"/>
    <property type="match status" value="1"/>
</dbReference>
<dbReference type="AlphaFoldDB" id="A0A101PBM1"/>
<keyword evidence="2" id="KW-1185">Reference proteome</keyword>
<dbReference type="Proteomes" id="UP000053127">
    <property type="component" value="Unassembled WGS sequence"/>
</dbReference>
<sequence>MSEREPLRPLSPSQREMVEEATSAYQAALTADAARYLLDRGIGKAEADTHRLGVVDDPLPGHERYRGMLAIPYLGHRGQPLTIRFRCLKDHNHREYGHGKYNTIAGDPPRMYGVDSIHAAGDEIHLTEGELDRIILRKIGWHAVAVPGVEMWFARHRRMLAGFSRVWVWSDPDEAGSKLTTTVCRSLRSAKPVRLRTGDVTDTYMAGGSQALFDAKEAAA</sequence>
<reference evidence="1 2" key="1">
    <citation type="submission" date="2015-10" db="EMBL/GenBank/DDBJ databases">
        <title>Draft genome sequence of Streptomyces yokosukanensis DSM 40224, type strain for the species Streptomyces yokosukanensis.</title>
        <authorList>
            <person name="Ruckert C."/>
            <person name="Winkler A."/>
            <person name="Kalinowski J."/>
            <person name="Kampfer P."/>
            <person name="Glaeser S."/>
        </authorList>
    </citation>
    <scope>NUCLEOTIDE SEQUENCE [LARGE SCALE GENOMIC DNA]</scope>
    <source>
        <strain evidence="1 2">DSM 40224</strain>
    </source>
</reference>
<keyword evidence="1" id="KW-0413">Isomerase</keyword>
<comment type="caution">
    <text evidence="1">The sequence shown here is derived from an EMBL/GenBank/DDBJ whole genome shotgun (WGS) entry which is preliminary data.</text>
</comment>
<dbReference type="STRING" id="67386.AQI95_09455"/>
<protein>
    <submittedName>
        <fullName evidence="1">Topoisomerase</fullName>
    </submittedName>
</protein>
<name>A0A101PBM1_9ACTN</name>
<evidence type="ECO:0000313" key="2">
    <source>
        <dbReference type="Proteomes" id="UP000053127"/>
    </source>
</evidence>
<proteinExistence type="predicted"/>
<dbReference type="Gene3D" id="3.40.1360.10">
    <property type="match status" value="1"/>
</dbReference>
<accession>A0A101PBM1</accession>
<gene>
    <name evidence="1" type="ORF">AQI95_09455</name>
</gene>
<evidence type="ECO:0000313" key="1">
    <source>
        <dbReference type="EMBL" id="KUN08572.1"/>
    </source>
</evidence>